<gene>
    <name evidence="2" type="primary">ken3</name>
</gene>
<dbReference type="NCBIfam" id="NF042431">
    <property type="entry name" value="EnCoAhydt_DpgB"/>
    <property type="match status" value="1"/>
</dbReference>
<dbReference type="InterPro" id="IPR001753">
    <property type="entry name" value="Enoyl-CoA_hydra/iso"/>
</dbReference>
<sequence>MSSVDSVAAPAHRPGVHLEVPGSRPLTPELVAAVQEVCDRAEELGDEPVVVHLGGGPDDGTPPATDGVAVHLVNKWERALRRLERLETATVAVVSGDCSGPAVEVLLSCDYRIAGPDLRLTLPFWAGEPWPGMLVYRLANQLGVARARSLVLFGTALSAQRAAEVGLVDEVTETVAAVTAERLARARDFAGTELAIRRRLLLDAAATSFEDALGTHLAACDRALRRSDRTAVREAPAR</sequence>
<evidence type="ECO:0000313" key="2">
    <source>
        <dbReference type="EMBL" id="CAQ52619.1"/>
    </source>
</evidence>
<dbReference type="AlphaFoldDB" id="C0Z470"/>
<dbReference type="Pfam" id="PF00378">
    <property type="entry name" value="ECH_1"/>
    <property type="match status" value="1"/>
</dbReference>
<dbReference type="InterPro" id="IPR029045">
    <property type="entry name" value="ClpP/crotonase-like_dom_sf"/>
</dbReference>
<proteinExistence type="predicted"/>
<reference evidence="2" key="1">
    <citation type="submission" date="2008-05" db="EMBL/GenBank/DDBJ databases">
        <title>A type I/type III polyketide synthase hybrid biosynthetic pathway for the structurally unique ansa compound kendomycin.</title>
        <authorList>
            <person name="Wenzel S.C."/>
            <person name="Bode H.B."/>
            <person name="Kochems I."/>
            <person name="Mueller R."/>
        </authorList>
    </citation>
    <scope>NUCLEOTIDE SEQUENCE</scope>
    <source>
        <strain evidence="2">3844-33C</strain>
    </source>
</reference>
<dbReference type="EMBL" id="AM992894">
    <property type="protein sequence ID" value="CAQ52619.1"/>
    <property type="molecule type" value="Genomic_DNA"/>
</dbReference>
<protein>
    <submittedName>
        <fullName evidence="2">Enoyl-CoA hydratase/isomerase</fullName>
    </submittedName>
</protein>
<dbReference type="PANTHER" id="PTHR11941:SF54">
    <property type="entry name" value="ENOYL-COA HYDRATASE, MITOCHONDRIAL"/>
    <property type="match status" value="1"/>
</dbReference>
<dbReference type="SUPFAM" id="SSF52096">
    <property type="entry name" value="ClpP/crotonase"/>
    <property type="match status" value="1"/>
</dbReference>
<dbReference type="CDD" id="cd06558">
    <property type="entry name" value="crotonase-like"/>
    <property type="match status" value="1"/>
</dbReference>
<evidence type="ECO:0000256" key="1">
    <source>
        <dbReference type="SAM" id="MobiDB-lite"/>
    </source>
</evidence>
<keyword evidence="2" id="KW-0413">Isomerase</keyword>
<name>C0Z470_STRVN</name>
<dbReference type="Gene3D" id="3.90.226.10">
    <property type="entry name" value="2-enoyl-CoA Hydratase, Chain A, domain 1"/>
    <property type="match status" value="1"/>
</dbReference>
<dbReference type="PANTHER" id="PTHR11941">
    <property type="entry name" value="ENOYL-COA HYDRATASE-RELATED"/>
    <property type="match status" value="1"/>
</dbReference>
<dbReference type="InterPro" id="IPR053545">
    <property type="entry name" value="Enoyl-CoA_hydratase-like"/>
</dbReference>
<feature type="region of interest" description="Disordered" evidence="1">
    <location>
        <begin position="1"/>
        <end position="22"/>
    </location>
</feature>
<accession>C0Z470</accession>
<organism evidence="2">
    <name type="scientific">Streptomyces violaceoruber</name>
    <dbReference type="NCBI Taxonomy" id="1935"/>
    <lineage>
        <taxon>Bacteria</taxon>
        <taxon>Bacillati</taxon>
        <taxon>Actinomycetota</taxon>
        <taxon>Actinomycetes</taxon>
        <taxon>Kitasatosporales</taxon>
        <taxon>Streptomycetaceae</taxon>
        <taxon>Streptomyces</taxon>
        <taxon>Streptomyces violaceoruber group</taxon>
    </lineage>
</organism>
<dbReference type="GO" id="GO:0006635">
    <property type="term" value="P:fatty acid beta-oxidation"/>
    <property type="evidence" value="ECO:0007669"/>
    <property type="project" value="TreeGrafter"/>
</dbReference>
<dbReference type="GO" id="GO:0016853">
    <property type="term" value="F:isomerase activity"/>
    <property type="evidence" value="ECO:0007669"/>
    <property type="project" value="UniProtKB-KW"/>
</dbReference>